<dbReference type="InterPro" id="IPR050067">
    <property type="entry name" value="IPM_dehydratase_rel_enz"/>
</dbReference>
<evidence type="ECO:0000256" key="4">
    <source>
        <dbReference type="ARBA" id="ARBA00023004"/>
    </source>
</evidence>
<dbReference type="InterPro" id="IPR001030">
    <property type="entry name" value="Acoase/IPM_deHydtase_lsu_aba"/>
</dbReference>
<feature type="binding site" evidence="8">
    <location>
        <position position="357"/>
    </location>
    <ligand>
        <name>[4Fe-4S] cluster</name>
        <dbReference type="ChEBI" id="CHEBI:49883"/>
    </ligand>
</feature>
<comment type="catalytic activity">
    <reaction evidence="8">
        <text>(2R,3S)-3-isopropylmalate = (2S)-2-isopropylmalate</text>
        <dbReference type="Rhea" id="RHEA:32287"/>
        <dbReference type="ChEBI" id="CHEBI:1178"/>
        <dbReference type="ChEBI" id="CHEBI:35121"/>
        <dbReference type="EC" id="4.2.1.33"/>
    </reaction>
</comment>
<evidence type="ECO:0000256" key="1">
    <source>
        <dbReference type="ARBA" id="ARBA00022430"/>
    </source>
</evidence>
<feature type="binding site" evidence="8">
    <location>
        <position position="360"/>
    </location>
    <ligand>
        <name>[4Fe-4S] cluster</name>
        <dbReference type="ChEBI" id="CHEBI:49883"/>
    </ligand>
</feature>
<dbReference type="InterPro" id="IPR006251">
    <property type="entry name" value="Homoacnase/IPMdehydase_lsu"/>
</dbReference>
<dbReference type="InterPro" id="IPR015931">
    <property type="entry name" value="Acnase/IPM_dHydase_lsu_aba_1/3"/>
</dbReference>
<evidence type="ECO:0000256" key="5">
    <source>
        <dbReference type="ARBA" id="ARBA00023014"/>
    </source>
</evidence>
<evidence type="ECO:0000256" key="6">
    <source>
        <dbReference type="ARBA" id="ARBA00023239"/>
    </source>
</evidence>
<name>A0A7J3ZKH3_9CREN</name>
<evidence type="ECO:0000256" key="2">
    <source>
        <dbReference type="ARBA" id="ARBA00022485"/>
    </source>
</evidence>
<comment type="pathway">
    <text evidence="8">Amino-acid biosynthesis; L-leucine biosynthesis; L-leucine from 3-methyl-2-oxobutanoate: step 2/4.</text>
</comment>
<evidence type="ECO:0000259" key="9">
    <source>
        <dbReference type="Pfam" id="PF00330"/>
    </source>
</evidence>
<sequence length="425" mass="45254">MGSLALKILARHANKARIEPGEIVVARVDRVMVNDVTGPLALKVLEETGAESLVGSSNVKVYIVLDHYSPAHNWDSANAHRMLRAFASRTDSVLFDVGAGVAHQILCEGIVRPGELVVGADSHTITYGGISVFATGIGSSEAAYAMVTGELWFKAPEPLYVKVDGSLRPGIAEKDLALHVLSKLGADGALYRSVEFYGRGLKSLGVPGRLAVANMMVEAGAKTALFPFDEATMEWLVRHGVEPRIQWHDLTVEPEGYEDLHVDLNQLEPMVSIPPSPANVKPVSDVEGVPVDQVFIGSCTNGRYEDFVAAARIIRGRRLKSRLVIVPASQTVLRCLVETGLLKVFVDAGAVIGPPGCGPCFGAHMGVIGDGEVLVSTANRNFPGRVGPLTAKVYLVSPYTAAAAAVTGYITDPRPLLNKEGRCSS</sequence>
<protein>
    <recommendedName>
        <fullName evidence="8">3-isopropylmalate dehydratase large subunit</fullName>
        <ecNumber evidence="8">4.2.1.33</ecNumber>
    </recommendedName>
    <alternativeName>
        <fullName evidence="8">Alpha-IPM isomerase</fullName>
        <shortName evidence="8">IPMI</shortName>
    </alternativeName>
    <alternativeName>
        <fullName evidence="8">Isopropylmalate isomerase</fullName>
    </alternativeName>
</protein>
<dbReference type="Pfam" id="PF00330">
    <property type="entry name" value="Aconitase"/>
    <property type="match status" value="1"/>
</dbReference>
<keyword evidence="8" id="KW-0028">Amino-acid biosynthesis</keyword>
<dbReference type="GO" id="GO:0009098">
    <property type="term" value="P:L-leucine biosynthetic process"/>
    <property type="evidence" value="ECO:0007669"/>
    <property type="project" value="UniProtKB-UniRule"/>
</dbReference>
<comment type="subunit">
    <text evidence="8">Heterodimer of LeuC and LeuD.</text>
</comment>
<dbReference type="InterPro" id="IPR036008">
    <property type="entry name" value="Aconitase_4Fe-4S_dom"/>
</dbReference>
<comment type="caution">
    <text evidence="10">The sequence shown here is derived from an EMBL/GenBank/DDBJ whole genome shotgun (WGS) entry which is preliminary data.</text>
</comment>
<dbReference type="Gene3D" id="3.30.499.10">
    <property type="entry name" value="Aconitase, domain 3"/>
    <property type="match status" value="2"/>
</dbReference>
<dbReference type="HAMAP" id="MF_01027">
    <property type="entry name" value="LeuC_type2"/>
    <property type="match status" value="1"/>
</dbReference>
<dbReference type="EMBL" id="DRZC01000052">
    <property type="protein sequence ID" value="HHQ80533.1"/>
    <property type="molecule type" value="Genomic_DNA"/>
</dbReference>
<dbReference type="GO" id="GO:0003861">
    <property type="term" value="F:3-isopropylmalate dehydratase activity"/>
    <property type="evidence" value="ECO:0007669"/>
    <property type="project" value="UniProtKB-UniRule"/>
</dbReference>
<dbReference type="PANTHER" id="PTHR43822">
    <property type="entry name" value="HOMOACONITASE, MITOCHONDRIAL-RELATED"/>
    <property type="match status" value="1"/>
</dbReference>
<evidence type="ECO:0000256" key="7">
    <source>
        <dbReference type="ARBA" id="ARBA00023304"/>
    </source>
</evidence>
<comment type="similarity">
    <text evidence="8">Belongs to the aconitase/IPM isomerase family. LeuC type 2 subfamily.</text>
</comment>
<keyword evidence="6 8" id="KW-0456">Lyase</keyword>
<organism evidence="10">
    <name type="scientific">Fervidicoccus fontis</name>
    <dbReference type="NCBI Taxonomy" id="683846"/>
    <lineage>
        <taxon>Archaea</taxon>
        <taxon>Thermoproteota</taxon>
        <taxon>Thermoprotei</taxon>
        <taxon>Fervidicoccales</taxon>
        <taxon>Fervidicoccaceae</taxon>
        <taxon>Fervidicoccus</taxon>
    </lineage>
</organism>
<accession>A0A7J3ZKH3</accession>
<keyword evidence="4 8" id="KW-0408">Iron</keyword>
<dbReference type="GO" id="GO:0046872">
    <property type="term" value="F:metal ion binding"/>
    <property type="evidence" value="ECO:0007669"/>
    <property type="project" value="UniProtKB-KW"/>
</dbReference>
<keyword evidence="7 8" id="KW-0100">Branched-chain amino acid biosynthesis</keyword>
<dbReference type="EC" id="4.2.1.33" evidence="8"/>
<dbReference type="PRINTS" id="PR00415">
    <property type="entry name" value="ACONITASE"/>
</dbReference>
<keyword evidence="1 8" id="KW-0432">Leucine biosynthesis</keyword>
<evidence type="ECO:0000313" key="10">
    <source>
        <dbReference type="EMBL" id="HHQ80533.1"/>
    </source>
</evidence>
<feature type="binding site" evidence="8">
    <location>
        <position position="299"/>
    </location>
    <ligand>
        <name>[4Fe-4S] cluster</name>
        <dbReference type="ChEBI" id="CHEBI:49883"/>
    </ligand>
</feature>
<keyword evidence="5 8" id="KW-0411">Iron-sulfur</keyword>
<keyword evidence="2 8" id="KW-0004">4Fe-4S</keyword>
<dbReference type="GO" id="GO:0051539">
    <property type="term" value="F:4 iron, 4 sulfur cluster binding"/>
    <property type="evidence" value="ECO:0007669"/>
    <property type="project" value="UniProtKB-KW"/>
</dbReference>
<feature type="domain" description="Aconitase/3-isopropylmalate dehydratase large subunit alpha/beta/alpha" evidence="9">
    <location>
        <begin position="7"/>
        <end position="285"/>
    </location>
</feature>
<dbReference type="PANTHER" id="PTHR43822:SF2">
    <property type="entry name" value="HOMOACONITASE, MITOCHONDRIAL"/>
    <property type="match status" value="1"/>
</dbReference>
<keyword evidence="3 8" id="KW-0479">Metal-binding</keyword>
<reference evidence="10" key="1">
    <citation type="journal article" date="2020" name="mSystems">
        <title>Genome- and Community-Level Interaction Insights into Carbon Utilization and Element Cycling Functions of Hydrothermarchaeota in Hydrothermal Sediment.</title>
        <authorList>
            <person name="Zhou Z."/>
            <person name="Liu Y."/>
            <person name="Xu W."/>
            <person name="Pan J."/>
            <person name="Luo Z.H."/>
            <person name="Li M."/>
        </authorList>
    </citation>
    <scope>NUCLEOTIDE SEQUENCE [LARGE SCALE GENOMIC DNA]</scope>
    <source>
        <strain evidence="10">SpSt-1116</strain>
    </source>
</reference>
<comment type="cofactor">
    <cofactor evidence="8">
        <name>[4Fe-4S] cluster</name>
        <dbReference type="ChEBI" id="CHEBI:49883"/>
    </cofactor>
    <text evidence="8">Binds 1 [4Fe-4S] cluster per subunit.</text>
</comment>
<dbReference type="SUPFAM" id="SSF53732">
    <property type="entry name" value="Aconitase iron-sulfur domain"/>
    <property type="match status" value="1"/>
</dbReference>
<gene>
    <name evidence="8" type="primary">leuC</name>
    <name evidence="10" type="ORF">ENM78_03655</name>
</gene>
<dbReference type="AlphaFoldDB" id="A0A7J3ZKH3"/>
<evidence type="ECO:0000256" key="8">
    <source>
        <dbReference type="HAMAP-Rule" id="MF_01027"/>
    </source>
</evidence>
<dbReference type="UniPathway" id="UPA00048">
    <property type="reaction ID" value="UER00071"/>
</dbReference>
<proteinExistence type="inferred from homology"/>
<dbReference type="NCBIfam" id="TIGR01343">
    <property type="entry name" value="hacA_fam"/>
    <property type="match status" value="1"/>
</dbReference>
<evidence type="ECO:0000256" key="3">
    <source>
        <dbReference type="ARBA" id="ARBA00022723"/>
    </source>
</evidence>
<dbReference type="NCBIfam" id="TIGR02086">
    <property type="entry name" value="IPMI_arch"/>
    <property type="match status" value="1"/>
</dbReference>
<comment type="function">
    <text evidence="8">Catalyzes the isomerization between 2-isopropylmalate and 3-isopropylmalate, via the formation of 2-isopropylmaleate.</text>
</comment>
<dbReference type="InterPro" id="IPR011826">
    <property type="entry name" value="HAcnase/IPMdehydase_lsu_prok"/>
</dbReference>
<dbReference type="NCBIfam" id="NF001614">
    <property type="entry name" value="PRK00402.1"/>
    <property type="match status" value="1"/>
</dbReference>